<keyword evidence="1" id="KW-0472">Membrane</keyword>
<dbReference type="AlphaFoldDB" id="A0A0A0HTM2"/>
<evidence type="ECO:0000313" key="2">
    <source>
        <dbReference type="EMBL" id="KGM89413.1"/>
    </source>
</evidence>
<dbReference type="STRING" id="215743.ROSMUCSMR3_02268"/>
<dbReference type="RefSeq" id="WP_037275840.1">
    <property type="nucleotide sequence ID" value="NZ_KN293991.1"/>
</dbReference>
<sequence length="204" mass="21935">MARAQNTYSRIVAWIKIILPLSALGLLSTLFLFSRTVDPTLSVPSSQIDLEQRAQDLGATNPRFAGVTREGDEIRFAAEFARPDRTTPEHLIADGVTAQIRLSAGTVIDITSGQAQMQQGQMTASLMGEVQITTSTGYVIDTERLNSRLDEVYAETPGQVTATGPLGALTAGQMLLHNNAESGEPELLFTEGVKLIYQPGEAGE</sequence>
<dbReference type="Proteomes" id="UP000030021">
    <property type="component" value="Unassembled WGS sequence"/>
</dbReference>
<dbReference type="OrthoDB" id="7871110at2"/>
<organism evidence="2 3">
    <name type="scientific">Roseovarius mucosus DSM 17069</name>
    <dbReference type="NCBI Taxonomy" id="1288298"/>
    <lineage>
        <taxon>Bacteria</taxon>
        <taxon>Pseudomonadati</taxon>
        <taxon>Pseudomonadota</taxon>
        <taxon>Alphaproteobacteria</taxon>
        <taxon>Rhodobacterales</taxon>
        <taxon>Roseobacteraceae</taxon>
        <taxon>Roseovarius</taxon>
    </lineage>
</organism>
<evidence type="ECO:0008006" key="4">
    <source>
        <dbReference type="Google" id="ProtNLM"/>
    </source>
</evidence>
<dbReference type="eggNOG" id="COG5375">
    <property type="taxonomic scope" value="Bacteria"/>
</dbReference>
<keyword evidence="1" id="KW-1133">Transmembrane helix</keyword>
<name>A0A0A0HTM2_9RHOB</name>
<reference evidence="2 3" key="1">
    <citation type="submission" date="2013-01" db="EMBL/GenBank/DDBJ databases">
        <authorList>
            <person name="Fiebig A."/>
            <person name="Goeker M."/>
            <person name="Klenk H.-P.P."/>
        </authorList>
    </citation>
    <scope>NUCLEOTIDE SEQUENCE [LARGE SCALE GENOMIC DNA]</scope>
    <source>
        <strain evidence="2 3">DSM 17069</strain>
    </source>
</reference>
<protein>
    <recommendedName>
        <fullName evidence="4">Lipopolysaccharide export system protein LptC</fullName>
    </recommendedName>
</protein>
<accession>A0A0A0HTM2</accession>
<dbReference type="HOGENOM" id="CLU_114957_0_0_5"/>
<dbReference type="Pfam" id="PF06835">
    <property type="entry name" value="LptC"/>
    <property type="match status" value="1"/>
</dbReference>
<comment type="caution">
    <text evidence="2">The sequence shown here is derived from an EMBL/GenBank/DDBJ whole genome shotgun (WGS) entry which is preliminary data.</text>
</comment>
<keyword evidence="1" id="KW-0812">Transmembrane</keyword>
<evidence type="ECO:0000256" key="1">
    <source>
        <dbReference type="SAM" id="Phobius"/>
    </source>
</evidence>
<gene>
    <name evidence="2" type="ORF">rosmuc_00003</name>
</gene>
<evidence type="ECO:0000313" key="3">
    <source>
        <dbReference type="Proteomes" id="UP000030021"/>
    </source>
</evidence>
<dbReference type="EMBL" id="AONH01000001">
    <property type="protein sequence ID" value="KGM89413.1"/>
    <property type="molecule type" value="Genomic_DNA"/>
</dbReference>
<dbReference type="PATRIC" id="fig|1288298.3.peg.2"/>
<dbReference type="InterPro" id="IPR010664">
    <property type="entry name" value="LipoPS_assembly_LptC-rel"/>
</dbReference>
<dbReference type="Gene3D" id="2.60.450.10">
    <property type="entry name" value="Lipopolysaccharide (LPS) transport protein A like domain"/>
    <property type="match status" value="1"/>
</dbReference>
<feature type="transmembrane region" description="Helical" evidence="1">
    <location>
        <begin position="12"/>
        <end position="33"/>
    </location>
</feature>
<proteinExistence type="predicted"/>